<evidence type="ECO:0000313" key="2">
    <source>
        <dbReference type="Proteomes" id="UP000560658"/>
    </source>
</evidence>
<organism evidence="1 2">
    <name type="scientific">Bacteroides reticulotermitis</name>
    <dbReference type="NCBI Taxonomy" id="1133319"/>
    <lineage>
        <taxon>Bacteria</taxon>
        <taxon>Pseudomonadati</taxon>
        <taxon>Bacteroidota</taxon>
        <taxon>Bacteroidia</taxon>
        <taxon>Bacteroidales</taxon>
        <taxon>Bacteroidaceae</taxon>
        <taxon>Bacteroides</taxon>
    </lineage>
</organism>
<dbReference type="CDD" id="cd06561">
    <property type="entry name" value="AlkD_like"/>
    <property type="match status" value="1"/>
</dbReference>
<gene>
    <name evidence="1" type="ORF">GGR06_003236</name>
</gene>
<comment type="caution">
    <text evidence="1">The sequence shown here is derived from an EMBL/GenBank/DDBJ whole genome shotgun (WGS) entry which is preliminary data.</text>
</comment>
<protein>
    <submittedName>
        <fullName evidence="1">3-methyladenine DNA glycosylase AlkD</fullName>
    </submittedName>
</protein>
<reference evidence="1" key="1">
    <citation type="submission" date="2020-08" db="EMBL/GenBank/DDBJ databases">
        <title>Genomic Encyclopedia of Type Strains, Phase IV (KMG-IV): sequencing the most valuable type-strain genomes for metagenomic binning, comparative biology and taxonomic classification.</title>
        <authorList>
            <person name="Goeker M."/>
        </authorList>
    </citation>
    <scope>NUCLEOTIDE SEQUENCE [LARGE SCALE GENOMIC DNA]</scope>
    <source>
        <strain evidence="1">DSM 105720</strain>
    </source>
</reference>
<dbReference type="InterPro" id="IPR014825">
    <property type="entry name" value="DNA_alkylation"/>
</dbReference>
<proteinExistence type="predicted"/>
<dbReference type="EMBL" id="JACIER010000015">
    <property type="protein sequence ID" value="MBB4045422.1"/>
    <property type="molecule type" value="Genomic_DNA"/>
</dbReference>
<dbReference type="AlphaFoldDB" id="A0A840DAL1"/>
<dbReference type="Proteomes" id="UP000560658">
    <property type="component" value="Unassembled WGS sequence"/>
</dbReference>
<dbReference type="SUPFAM" id="SSF48371">
    <property type="entry name" value="ARM repeat"/>
    <property type="match status" value="1"/>
</dbReference>
<dbReference type="Pfam" id="PF08713">
    <property type="entry name" value="DNA_alkylation"/>
    <property type="match status" value="1"/>
</dbReference>
<sequence>MTITETIRKELHTLIDPTYREFHSSLLPGTENILGVRIPLLRKLAKEIAQKDGWREFVETTDTAYYEEVMLQGLVIGIAKMPIEERIKYLRMFVPRIDNWAVCDIFCGELKPAVRKNKETVWLFIQPYLLSAKEYKIRYGVVMLFHFIDEEHIDFILHYCDSFRHDGYYARMGIAWLLSICYIKFPEKTLAYLKESQLDKWTYNKSLQKITESLRVDQESKVLIRAMKRK</sequence>
<dbReference type="Gene3D" id="1.25.10.90">
    <property type="match status" value="1"/>
</dbReference>
<name>A0A840DAL1_9BACE</name>
<keyword evidence="2" id="KW-1185">Reference proteome</keyword>
<dbReference type="RefSeq" id="WP_044165626.1">
    <property type="nucleotide sequence ID" value="NZ_JACIER010000015.1"/>
</dbReference>
<dbReference type="InterPro" id="IPR016024">
    <property type="entry name" value="ARM-type_fold"/>
</dbReference>
<dbReference type="PANTHER" id="PTHR34070">
    <property type="entry name" value="ARMADILLO-TYPE FOLD"/>
    <property type="match status" value="1"/>
</dbReference>
<accession>A0A840DAL1</accession>
<evidence type="ECO:0000313" key="1">
    <source>
        <dbReference type="EMBL" id="MBB4045422.1"/>
    </source>
</evidence>
<dbReference type="PANTHER" id="PTHR34070:SF1">
    <property type="entry name" value="DNA ALKYLATION REPAIR PROTEIN"/>
    <property type="match status" value="1"/>
</dbReference>